<keyword evidence="3 5" id="KW-1133">Transmembrane helix</keyword>
<evidence type="ECO:0000256" key="1">
    <source>
        <dbReference type="ARBA" id="ARBA00004370"/>
    </source>
</evidence>
<keyword evidence="4 5" id="KW-0472">Membrane</keyword>
<feature type="transmembrane region" description="Helical" evidence="5">
    <location>
        <begin position="104"/>
        <end position="124"/>
    </location>
</feature>
<protein>
    <recommendedName>
        <fullName evidence="6">G-protein coupled receptors family 1 profile domain-containing protein</fullName>
    </recommendedName>
</protein>
<evidence type="ECO:0000256" key="5">
    <source>
        <dbReference type="SAM" id="Phobius"/>
    </source>
</evidence>
<organism evidence="7 8">
    <name type="scientific">Aldrovandia affinis</name>
    <dbReference type="NCBI Taxonomy" id="143900"/>
    <lineage>
        <taxon>Eukaryota</taxon>
        <taxon>Metazoa</taxon>
        <taxon>Chordata</taxon>
        <taxon>Craniata</taxon>
        <taxon>Vertebrata</taxon>
        <taxon>Euteleostomi</taxon>
        <taxon>Actinopterygii</taxon>
        <taxon>Neopterygii</taxon>
        <taxon>Teleostei</taxon>
        <taxon>Notacanthiformes</taxon>
        <taxon>Halosauridae</taxon>
        <taxon>Aldrovandia</taxon>
    </lineage>
</organism>
<gene>
    <name evidence="7" type="ORF">AAFF_G00135670</name>
</gene>
<feature type="domain" description="G-protein coupled receptors family 1 profile" evidence="6">
    <location>
        <begin position="59"/>
        <end position="160"/>
    </location>
</feature>
<comment type="caution">
    <text evidence="7">The sequence shown here is derived from an EMBL/GenBank/DDBJ whole genome shotgun (WGS) entry which is preliminary data.</text>
</comment>
<accession>A0AAD7W8S8</accession>
<evidence type="ECO:0000256" key="2">
    <source>
        <dbReference type="ARBA" id="ARBA00022692"/>
    </source>
</evidence>
<name>A0AAD7W8S8_9TELE</name>
<dbReference type="SUPFAM" id="SSF81321">
    <property type="entry name" value="Family A G protein-coupled receptor-like"/>
    <property type="match status" value="1"/>
</dbReference>
<evidence type="ECO:0000313" key="8">
    <source>
        <dbReference type="Proteomes" id="UP001221898"/>
    </source>
</evidence>
<dbReference type="EMBL" id="JAINUG010000198">
    <property type="protein sequence ID" value="KAJ8388196.1"/>
    <property type="molecule type" value="Genomic_DNA"/>
</dbReference>
<dbReference type="InterPro" id="IPR017452">
    <property type="entry name" value="GPCR_Rhodpsn_7TM"/>
</dbReference>
<keyword evidence="8" id="KW-1185">Reference proteome</keyword>
<sequence length="200" mass="22156">MDYNSTSSSNSTSIDTVVEVVGKRYLLVARPLCLGHRHAVRGSALISLAVWAAPLAVLCLAFYGYFFWFSVCLLLPFPLFVFFCLDTCRVFSCSSSVPGEEKRRVLGTLAFILGNYSVLFLPFIVNILLKSLSISAERYHLETIGSLLLYLSPVVDPLLYICMKKNSTDFLRAFPCCRGLVCHTEETGTVPTVSETITTV</sequence>
<dbReference type="AlphaFoldDB" id="A0AAD7W8S8"/>
<dbReference type="Proteomes" id="UP001221898">
    <property type="component" value="Unassembled WGS sequence"/>
</dbReference>
<comment type="subcellular location">
    <subcellularLocation>
        <location evidence="1">Membrane</location>
    </subcellularLocation>
</comment>
<evidence type="ECO:0000313" key="7">
    <source>
        <dbReference type="EMBL" id="KAJ8388196.1"/>
    </source>
</evidence>
<dbReference type="GO" id="GO:0016020">
    <property type="term" value="C:membrane"/>
    <property type="evidence" value="ECO:0007669"/>
    <property type="project" value="UniProtKB-SubCell"/>
</dbReference>
<evidence type="ECO:0000256" key="3">
    <source>
        <dbReference type="ARBA" id="ARBA00022989"/>
    </source>
</evidence>
<evidence type="ECO:0000259" key="6">
    <source>
        <dbReference type="PROSITE" id="PS50262"/>
    </source>
</evidence>
<feature type="transmembrane region" description="Helical" evidence="5">
    <location>
        <begin position="144"/>
        <end position="162"/>
    </location>
</feature>
<feature type="transmembrane region" description="Helical" evidence="5">
    <location>
        <begin position="44"/>
        <end position="67"/>
    </location>
</feature>
<proteinExistence type="predicted"/>
<reference evidence="7" key="1">
    <citation type="journal article" date="2023" name="Science">
        <title>Genome structures resolve the early diversification of teleost fishes.</title>
        <authorList>
            <person name="Parey E."/>
            <person name="Louis A."/>
            <person name="Montfort J."/>
            <person name="Bouchez O."/>
            <person name="Roques C."/>
            <person name="Iampietro C."/>
            <person name="Lluch J."/>
            <person name="Castinel A."/>
            <person name="Donnadieu C."/>
            <person name="Desvignes T."/>
            <person name="Floi Bucao C."/>
            <person name="Jouanno E."/>
            <person name="Wen M."/>
            <person name="Mejri S."/>
            <person name="Dirks R."/>
            <person name="Jansen H."/>
            <person name="Henkel C."/>
            <person name="Chen W.J."/>
            <person name="Zahm M."/>
            <person name="Cabau C."/>
            <person name="Klopp C."/>
            <person name="Thompson A.W."/>
            <person name="Robinson-Rechavi M."/>
            <person name="Braasch I."/>
            <person name="Lecointre G."/>
            <person name="Bobe J."/>
            <person name="Postlethwait J.H."/>
            <person name="Berthelot C."/>
            <person name="Roest Crollius H."/>
            <person name="Guiguen Y."/>
        </authorList>
    </citation>
    <scope>NUCLEOTIDE SEQUENCE</scope>
    <source>
        <strain evidence="7">NC1722</strain>
    </source>
</reference>
<dbReference type="Gene3D" id="1.20.1070.10">
    <property type="entry name" value="Rhodopsin 7-helix transmembrane proteins"/>
    <property type="match status" value="1"/>
</dbReference>
<feature type="transmembrane region" description="Helical" evidence="5">
    <location>
        <begin position="73"/>
        <end position="92"/>
    </location>
</feature>
<dbReference type="PROSITE" id="PS50262">
    <property type="entry name" value="G_PROTEIN_RECEP_F1_2"/>
    <property type="match status" value="1"/>
</dbReference>
<keyword evidence="2 5" id="KW-0812">Transmembrane</keyword>
<evidence type="ECO:0000256" key="4">
    <source>
        <dbReference type="ARBA" id="ARBA00023136"/>
    </source>
</evidence>